<dbReference type="Proteomes" id="UP000567179">
    <property type="component" value="Unassembled WGS sequence"/>
</dbReference>
<dbReference type="AlphaFoldDB" id="A0A8H5B454"/>
<keyword evidence="3" id="KW-1185">Reference proteome</keyword>
<evidence type="ECO:0000313" key="2">
    <source>
        <dbReference type="EMBL" id="KAF5316173.1"/>
    </source>
</evidence>
<dbReference type="OrthoDB" id="9970095at2759"/>
<sequence>MNKLRRQKEYLHQPIAELGCEPLPPLPSEEERNPDGKSLVNPPRADGALSAAYNAFPNPIDSSNNGFDFHGEKSGTIPFIDMISTPRVERLFFSGTIQNPENYFPQILHREFAYTRMKRHQNRHLRALYYMPSNKEETQYARDLHERIRREFPEVRSFCECLVFI</sequence>
<organism evidence="2 3">
    <name type="scientific">Psilocybe cf. subviscida</name>
    <dbReference type="NCBI Taxonomy" id="2480587"/>
    <lineage>
        <taxon>Eukaryota</taxon>
        <taxon>Fungi</taxon>
        <taxon>Dikarya</taxon>
        <taxon>Basidiomycota</taxon>
        <taxon>Agaricomycotina</taxon>
        <taxon>Agaricomycetes</taxon>
        <taxon>Agaricomycetidae</taxon>
        <taxon>Agaricales</taxon>
        <taxon>Agaricineae</taxon>
        <taxon>Strophariaceae</taxon>
        <taxon>Psilocybe</taxon>
    </lineage>
</organism>
<feature type="region of interest" description="Disordered" evidence="1">
    <location>
        <begin position="15"/>
        <end position="44"/>
    </location>
</feature>
<comment type="caution">
    <text evidence="2">The sequence shown here is derived from an EMBL/GenBank/DDBJ whole genome shotgun (WGS) entry which is preliminary data.</text>
</comment>
<evidence type="ECO:0000313" key="3">
    <source>
        <dbReference type="Proteomes" id="UP000567179"/>
    </source>
</evidence>
<dbReference type="EMBL" id="JAACJJ010000042">
    <property type="protein sequence ID" value="KAF5316173.1"/>
    <property type="molecule type" value="Genomic_DNA"/>
</dbReference>
<proteinExistence type="predicted"/>
<evidence type="ECO:0000256" key="1">
    <source>
        <dbReference type="SAM" id="MobiDB-lite"/>
    </source>
</evidence>
<gene>
    <name evidence="2" type="ORF">D9619_006479</name>
</gene>
<name>A0A8H5B454_9AGAR</name>
<protein>
    <submittedName>
        <fullName evidence="2">Uncharacterized protein</fullName>
    </submittedName>
</protein>
<accession>A0A8H5B454</accession>
<reference evidence="2 3" key="1">
    <citation type="journal article" date="2020" name="ISME J.">
        <title>Uncovering the hidden diversity of litter-decomposition mechanisms in mushroom-forming fungi.</title>
        <authorList>
            <person name="Floudas D."/>
            <person name="Bentzer J."/>
            <person name="Ahren D."/>
            <person name="Johansson T."/>
            <person name="Persson P."/>
            <person name="Tunlid A."/>
        </authorList>
    </citation>
    <scope>NUCLEOTIDE SEQUENCE [LARGE SCALE GENOMIC DNA]</scope>
    <source>
        <strain evidence="2 3">CBS 101986</strain>
    </source>
</reference>